<gene>
    <name evidence="1" type="ORF">OCOJLMKI_4144</name>
</gene>
<keyword evidence="2" id="KW-1185">Reference proteome</keyword>
<accession>A0ABQ4S441</accession>
<organism evidence="1 2">
    <name type="scientific">Methylobacterium iners</name>
    <dbReference type="NCBI Taxonomy" id="418707"/>
    <lineage>
        <taxon>Bacteria</taxon>
        <taxon>Pseudomonadati</taxon>
        <taxon>Pseudomonadota</taxon>
        <taxon>Alphaproteobacteria</taxon>
        <taxon>Hyphomicrobiales</taxon>
        <taxon>Methylobacteriaceae</taxon>
        <taxon>Methylobacterium</taxon>
    </lineage>
</organism>
<reference evidence="1" key="2">
    <citation type="submission" date="2021-08" db="EMBL/GenBank/DDBJ databases">
        <authorList>
            <person name="Tani A."/>
            <person name="Ola A."/>
            <person name="Ogura Y."/>
            <person name="Katsura K."/>
            <person name="Hayashi T."/>
        </authorList>
    </citation>
    <scope>NUCLEOTIDE SEQUENCE</scope>
    <source>
        <strain evidence="1">DSM 19015</strain>
    </source>
</reference>
<reference evidence="1" key="1">
    <citation type="journal article" date="2021" name="Front. Microbiol.">
        <title>Comprehensive Comparative Genomics and Phenotyping of Methylobacterium Species.</title>
        <authorList>
            <person name="Alessa O."/>
            <person name="Ogura Y."/>
            <person name="Fujitani Y."/>
            <person name="Takami H."/>
            <person name="Hayashi T."/>
            <person name="Sahin N."/>
            <person name="Tani A."/>
        </authorList>
    </citation>
    <scope>NUCLEOTIDE SEQUENCE</scope>
    <source>
        <strain evidence="1">DSM 19015</strain>
    </source>
</reference>
<protein>
    <submittedName>
        <fullName evidence="1">Uncharacterized protein</fullName>
    </submittedName>
</protein>
<comment type="caution">
    <text evidence="1">The sequence shown here is derived from an EMBL/GenBank/DDBJ whole genome shotgun (WGS) entry which is preliminary data.</text>
</comment>
<dbReference type="RefSeq" id="WP_238246009.1">
    <property type="nucleotide sequence ID" value="NZ_BPQP01000072.1"/>
</dbReference>
<dbReference type="Proteomes" id="UP001055125">
    <property type="component" value="Unassembled WGS sequence"/>
</dbReference>
<sequence>MAEQLADQLLSAQFLGRPPSKAKIQALIKACSLLEEYGRAAPPLLSRIMHQDREQEGPKAPDAHDEAEIAGIERLAQSLRPRQGQKDQ</sequence>
<dbReference type="EMBL" id="BPQP01000072">
    <property type="protein sequence ID" value="GJD96917.1"/>
    <property type="molecule type" value="Genomic_DNA"/>
</dbReference>
<proteinExistence type="predicted"/>
<name>A0ABQ4S441_9HYPH</name>
<evidence type="ECO:0000313" key="1">
    <source>
        <dbReference type="EMBL" id="GJD96917.1"/>
    </source>
</evidence>
<evidence type="ECO:0000313" key="2">
    <source>
        <dbReference type="Proteomes" id="UP001055125"/>
    </source>
</evidence>